<feature type="signal peptide" evidence="5">
    <location>
        <begin position="1"/>
        <end position="20"/>
    </location>
</feature>
<accession>A0ABW8Q6S6</accession>
<dbReference type="Pfam" id="PF03544">
    <property type="entry name" value="TonB_C"/>
    <property type="match status" value="1"/>
</dbReference>
<evidence type="ECO:0000256" key="2">
    <source>
        <dbReference type="ARBA" id="ARBA00022692"/>
    </source>
</evidence>
<comment type="subcellular location">
    <subcellularLocation>
        <location evidence="1">Membrane</location>
        <topology evidence="1">Single-pass membrane protein</topology>
    </subcellularLocation>
</comment>
<name>A0ABW8Q6S6_9NEIS</name>
<dbReference type="EMBL" id="JBJGEB010000011">
    <property type="protein sequence ID" value="MFK7642818.1"/>
    <property type="molecule type" value="Genomic_DNA"/>
</dbReference>
<feature type="domain" description="TonB C-terminal" evidence="6">
    <location>
        <begin position="34"/>
        <end position="80"/>
    </location>
</feature>
<gene>
    <name evidence="7" type="ORF">ACI43T_10015</name>
</gene>
<evidence type="ECO:0000313" key="8">
    <source>
        <dbReference type="Proteomes" id="UP001621964"/>
    </source>
</evidence>
<proteinExistence type="predicted"/>
<dbReference type="InterPro" id="IPR006260">
    <property type="entry name" value="TonB/TolA_C"/>
</dbReference>
<keyword evidence="8" id="KW-1185">Reference proteome</keyword>
<evidence type="ECO:0000313" key="7">
    <source>
        <dbReference type="EMBL" id="MFK7642818.1"/>
    </source>
</evidence>
<evidence type="ECO:0000259" key="6">
    <source>
        <dbReference type="Pfam" id="PF03544"/>
    </source>
</evidence>
<keyword evidence="3" id="KW-1133">Transmembrane helix</keyword>
<feature type="chain" id="PRO_5047149738" evidence="5">
    <location>
        <begin position="21"/>
        <end position="93"/>
    </location>
</feature>
<reference evidence="7 8" key="1">
    <citation type="submission" date="2024-11" db="EMBL/GenBank/DDBJ databases">
        <authorList>
            <person name="Mikucki A.G."/>
            <person name="Kahler C.M."/>
        </authorList>
    </citation>
    <scope>NUCLEOTIDE SEQUENCE [LARGE SCALE GENOMIC DNA]</scope>
    <source>
        <strain evidence="7 8">EXNM717</strain>
    </source>
</reference>
<evidence type="ECO:0000256" key="4">
    <source>
        <dbReference type="ARBA" id="ARBA00023136"/>
    </source>
</evidence>
<dbReference type="NCBIfam" id="TIGR01352">
    <property type="entry name" value="tonB_Cterm"/>
    <property type="match status" value="1"/>
</dbReference>
<evidence type="ECO:0000256" key="1">
    <source>
        <dbReference type="ARBA" id="ARBA00004167"/>
    </source>
</evidence>
<dbReference type="Gene3D" id="3.30.2420.10">
    <property type="entry name" value="TonB"/>
    <property type="match status" value="1"/>
</dbReference>
<keyword evidence="5" id="KW-0732">Signal</keyword>
<dbReference type="RefSeq" id="WP_377079783.1">
    <property type="nucleotide sequence ID" value="NZ_JBJGEB010000011.1"/>
</dbReference>
<dbReference type="SUPFAM" id="SSF74653">
    <property type="entry name" value="TolA/TonB C-terminal domain"/>
    <property type="match status" value="1"/>
</dbReference>
<sequence length="93" mass="9929">MTIRAIILALLLALTLPAAAQNDNPVKQASAPENSVKLAVIVSPEGEAKEINIIESGGYSKFDKVAVAAAQKGNYNATGRWMKYLATVKFKPQ</sequence>
<dbReference type="InterPro" id="IPR037682">
    <property type="entry name" value="TonB_C"/>
</dbReference>
<organism evidence="7 8">
    <name type="scientific">Neisseria oralis</name>
    <dbReference type="NCBI Taxonomy" id="1107316"/>
    <lineage>
        <taxon>Bacteria</taxon>
        <taxon>Pseudomonadati</taxon>
        <taxon>Pseudomonadota</taxon>
        <taxon>Betaproteobacteria</taxon>
        <taxon>Neisseriales</taxon>
        <taxon>Neisseriaceae</taxon>
        <taxon>Neisseria</taxon>
    </lineage>
</organism>
<evidence type="ECO:0000256" key="3">
    <source>
        <dbReference type="ARBA" id="ARBA00022989"/>
    </source>
</evidence>
<comment type="caution">
    <text evidence="7">The sequence shown here is derived from an EMBL/GenBank/DDBJ whole genome shotgun (WGS) entry which is preliminary data.</text>
</comment>
<evidence type="ECO:0000256" key="5">
    <source>
        <dbReference type="SAM" id="SignalP"/>
    </source>
</evidence>
<protein>
    <submittedName>
        <fullName evidence="7">TonB family protein</fullName>
    </submittedName>
</protein>
<keyword evidence="4" id="KW-0472">Membrane</keyword>
<dbReference type="Proteomes" id="UP001621964">
    <property type="component" value="Unassembled WGS sequence"/>
</dbReference>
<keyword evidence="2" id="KW-0812">Transmembrane</keyword>